<dbReference type="RefSeq" id="WP_317835723.1">
    <property type="nucleotide sequence ID" value="NZ_CP136920.1"/>
</dbReference>
<proteinExistence type="predicted"/>
<name>A0AAQ3LCX2_9BACT</name>
<keyword evidence="1" id="KW-1133">Transmembrane helix</keyword>
<keyword evidence="1" id="KW-0472">Membrane</keyword>
<protein>
    <submittedName>
        <fullName evidence="2">Uncharacterized protein</fullName>
    </submittedName>
</protein>
<evidence type="ECO:0000313" key="3">
    <source>
        <dbReference type="Proteomes" id="UP001304300"/>
    </source>
</evidence>
<dbReference type="EMBL" id="CP136920">
    <property type="protein sequence ID" value="WOO43181.1"/>
    <property type="molecule type" value="Genomic_DNA"/>
</dbReference>
<feature type="transmembrane region" description="Helical" evidence="1">
    <location>
        <begin position="6"/>
        <end position="27"/>
    </location>
</feature>
<keyword evidence="1" id="KW-0812">Transmembrane</keyword>
<accession>A0AAQ3LCX2</accession>
<dbReference type="AlphaFoldDB" id="A0AAQ3LCX2"/>
<dbReference type="KEGG" id="puo:RZN69_08750"/>
<organism evidence="2 3">
    <name type="scientific">Rubellicoccus peritrichatus</name>
    <dbReference type="NCBI Taxonomy" id="3080537"/>
    <lineage>
        <taxon>Bacteria</taxon>
        <taxon>Pseudomonadati</taxon>
        <taxon>Verrucomicrobiota</taxon>
        <taxon>Opitutia</taxon>
        <taxon>Puniceicoccales</taxon>
        <taxon>Cerasicoccaceae</taxon>
        <taxon>Rubellicoccus</taxon>
    </lineage>
</organism>
<sequence length="471" mass="51745">MSLKHWQIIAGIAIVCFIAGTGVGHYWGREKGRSTSEHSLNIHQFEAIASTDEMKSDSGKTSTYQPGNHLDQSIINLIHEANPKSIANKLDSTTNTYSHDLLELLIQYWAEDDPIAAVAYAMEMEPSKGRLDFLAIALGNLARTDLDAALNWVQEIESKDKQDILIASIYSGYAKVDPIGAIQAAEALPYGYGRDLTLSKVVETWAQTDASSVFDWIETQPVDRSLQDLYGIVMVQYMQQEPAEAGHIIEAMVTGSQKTALACQYSHLLAESNIGEALAWAGQLADEKARTQALAEAVNAWLEVDLEGAFQYVLKTNGETQASLLRNVAVQIANEDPVAAANSLHRFPEEARPDAAKEVAIAWATQDPVGVANWITSLYGSPEHQQAINGAVYPMVKHSPDIAFYLAASMDEKSRYGLMRYAARVWHEVDSSAVYEAIEGDPLLTRHEKNRLLSQVVAESNQMDLVLPAVE</sequence>
<evidence type="ECO:0000256" key="1">
    <source>
        <dbReference type="SAM" id="Phobius"/>
    </source>
</evidence>
<reference evidence="2 3" key="1">
    <citation type="submission" date="2023-10" db="EMBL/GenBank/DDBJ databases">
        <title>Rubellicoccus peritrichatus gen. nov., sp. nov., isolated from an algae of coral reef tank.</title>
        <authorList>
            <person name="Luo J."/>
        </authorList>
    </citation>
    <scope>NUCLEOTIDE SEQUENCE [LARGE SCALE GENOMIC DNA]</scope>
    <source>
        <strain evidence="2 3">CR14</strain>
    </source>
</reference>
<evidence type="ECO:0000313" key="2">
    <source>
        <dbReference type="EMBL" id="WOO43181.1"/>
    </source>
</evidence>
<gene>
    <name evidence="2" type="ORF">RZN69_08750</name>
</gene>
<keyword evidence="3" id="KW-1185">Reference proteome</keyword>
<dbReference type="Proteomes" id="UP001304300">
    <property type="component" value="Chromosome"/>
</dbReference>